<sequence length="283" mass="32609">MNQPRSNGTTRRTQTAPTRMTHPSAAQSLRKSRVIGTADHQSTYAIKEDFRSEGNSRAPCERCLFKMIRDGGHECKPQPRGPRRRIACLFCAKQKKGCKKIHPAFHDRIFKALRLDGEERKEKLRIIKADIELRHELDELAEDVRQTSRQLQNELEQTMEYAELIPDISYFEVPVVEAEASHQAEVQIKEELEQTLEYSEPTLDVSAFGMPAIETGTLAFGQSHQAPDTSSLPVAYSRMISWMMRSRLLVIFIDGYLTVYHYLPSFNGWGIRNVINKWIFRRV</sequence>
<dbReference type="EMBL" id="MLKD01000023">
    <property type="protein sequence ID" value="OQE16739.1"/>
    <property type="molecule type" value="Genomic_DNA"/>
</dbReference>
<evidence type="ECO:0000256" key="1">
    <source>
        <dbReference type="SAM" id="Coils"/>
    </source>
</evidence>
<evidence type="ECO:0000256" key="2">
    <source>
        <dbReference type="SAM" id="MobiDB-lite"/>
    </source>
</evidence>
<dbReference type="AlphaFoldDB" id="A0A1V6SSV3"/>
<keyword evidence="3" id="KW-0472">Membrane</keyword>
<evidence type="ECO:0000313" key="5">
    <source>
        <dbReference type="Proteomes" id="UP000191285"/>
    </source>
</evidence>
<keyword evidence="1" id="KW-0175">Coiled coil</keyword>
<reference evidence="5" key="1">
    <citation type="journal article" date="2017" name="Nat. Microbiol.">
        <title>Global analysis of biosynthetic gene clusters reveals vast potential of secondary metabolite production in Penicillium species.</title>
        <authorList>
            <person name="Nielsen J.C."/>
            <person name="Grijseels S."/>
            <person name="Prigent S."/>
            <person name="Ji B."/>
            <person name="Dainat J."/>
            <person name="Nielsen K.F."/>
            <person name="Frisvad J.C."/>
            <person name="Workman M."/>
            <person name="Nielsen J."/>
        </authorList>
    </citation>
    <scope>NUCLEOTIDE SEQUENCE [LARGE SCALE GENOMIC DNA]</scope>
    <source>
        <strain evidence="5">IBT 24891</strain>
    </source>
</reference>
<keyword evidence="3" id="KW-0812">Transmembrane</keyword>
<protein>
    <submittedName>
        <fullName evidence="4">Uncharacterized protein</fullName>
    </submittedName>
</protein>
<dbReference type="Proteomes" id="UP000191285">
    <property type="component" value="Unassembled WGS sequence"/>
</dbReference>
<feature type="compositionally biased region" description="Polar residues" evidence="2">
    <location>
        <begin position="1"/>
        <end position="18"/>
    </location>
</feature>
<evidence type="ECO:0000313" key="4">
    <source>
        <dbReference type="EMBL" id="OQE16739.1"/>
    </source>
</evidence>
<evidence type="ECO:0000256" key="3">
    <source>
        <dbReference type="SAM" id="Phobius"/>
    </source>
</evidence>
<accession>A0A1V6SSV3</accession>
<feature type="transmembrane region" description="Helical" evidence="3">
    <location>
        <begin position="246"/>
        <end position="263"/>
    </location>
</feature>
<comment type="caution">
    <text evidence="4">The sequence shown here is derived from an EMBL/GenBank/DDBJ whole genome shotgun (WGS) entry which is preliminary data.</text>
</comment>
<keyword evidence="3" id="KW-1133">Transmembrane helix</keyword>
<organism evidence="4 5">
    <name type="scientific">Penicillium steckii</name>
    <dbReference type="NCBI Taxonomy" id="303698"/>
    <lineage>
        <taxon>Eukaryota</taxon>
        <taxon>Fungi</taxon>
        <taxon>Dikarya</taxon>
        <taxon>Ascomycota</taxon>
        <taxon>Pezizomycotina</taxon>
        <taxon>Eurotiomycetes</taxon>
        <taxon>Eurotiomycetidae</taxon>
        <taxon>Eurotiales</taxon>
        <taxon>Aspergillaceae</taxon>
        <taxon>Penicillium</taxon>
    </lineage>
</organism>
<proteinExistence type="predicted"/>
<feature type="region of interest" description="Disordered" evidence="2">
    <location>
        <begin position="1"/>
        <end position="32"/>
    </location>
</feature>
<feature type="coiled-coil region" evidence="1">
    <location>
        <begin position="134"/>
        <end position="161"/>
    </location>
</feature>
<keyword evidence="5" id="KW-1185">Reference proteome</keyword>
<name>A0A1V6SSV3_9EURO</name>
<gene>
    <name evidence="4" type="ORF">PENSTE_c023G02812</name>
</gene>